<organism evidence="2 3">
    <name type="scientific">Holothuria leucospilota</name>
    <name type="common">Black long sea cucumber</name>
    <name type="synonym">Mertensiothuria leucospilota</name>
    <dbReference type="NCBI Taxonomy" id="206669"/>
    <lineage>
        <taxon>Eukaryota</taxon>
        <taxon>Metazoa</taxon>
        <taxon>Echinodermata</taxon>
        <taxon>Eleutherozoa</taxon>
        <taxon>Echinozoa</taxon>
        <taxon>Holothuroidea</taxon>
        <taxon>Aspidochirotacea</taxon>
        <taxon>Aspidochirotida</taxon>
        <taxon>Holothuriidae</taxon>
        <taxon>Holothuria</taxon>
    </lineage>
</organism>
<feature type="compositionally biased region" description="Basic and acidic residues" evidence="1">
    <location>
        <begin position="224"/>
        <end position="241"/>
    </location>
</feature>
<keyword evidence="3" id="KW-1185">Reference proteome</keyword>
<feature type="compositionally biased region" description="Basic and acidic residues" evidence="1">
    <location>
        <begin position="114"/>
        <end position="125"/>
    </location>
</feature>
<evidence type="ECO:0000313" key="3">
    <source>
        <dbReference type="Proteomes" id="UP001152320"/>
    </source>
</evidence>
<dbReference type="Proteomes" id="UP001152320">
    <property type="component" value="Chromosome 3"/>
</dbReference>
<dbReference type="AlphaFoldDB" id="A0A9Q1HDU8"/>
<dbReference type="EMBL" id="JAIZAY010000003">
    <property type="protein sequence ID" value="KAJ8045882.1"/>
    <property type="molecule type" value="Genomic_DNA"/>
</dbReference>
<feature type="region of interest" description="Disordered" evidence="1">
    <location>
        <begin position="57"/>
        <end position="143"/>
    </location>
</feature>
<comment type="caution">
    <text evidence="2">The sequence shown here is derived from an EMBL/GenBank/DDBJ whole genome shotgun (WGS) entry which is preliminary data.</text>
</comment>
<reference evidence="2" key="1">
    <citation type="submission" date="2021-10" db="EMBL/GenBank/DDBJ databases">
        <title>Tropical sea cucumber genome reveals ecological adaptation and Cuvierian tubules defense mechanism.</title>
        <authorList>
            <person name="Chen T."/>
        </authorList>
    </citation>
    <scope>NUCLEOTIDE SEQUENCE</scope>
    <source>
        <strain evidence="2">Nanhai2018</strain>
        <tissue evidence="2">Muscle</tissue>
    </source>
</reference>
<evidence type="ECO:0000256" key="1">
    <source>
        <dbReference type="SAM" id="MobiDB-lite"/>
    </source>
</evidence>
<gene>
    <name evidence="2" type="ORF">HOLleu_08991</name>
</gene>
<name>A0A9Q1HDU8_HOLLE</name>
<sequence>MGGGRSSLVIDQEMMNVSDFNHNVTKDRAYETVMHPTNTDDLQVSERKTVLARGHMNHCNGAQTGRDVMKRSFTPDSLSPDSLSHSSQGSSHSIGLDAVSTLDQSPSPFHSTPKKCDVKLSKRNDLSGPSAKSNGSHGDSGTESLGNRLCSCDGNNSSCEIIVTKHESVVAKKLLNSSCRRSRSLSDAVLLQREQQKPRWKIEVDMECTRVIYGSLERDASVSIDTQKDMKDESTETDNGKEYLYSDEDDGGEYLVNSISESEDDMKKKKYFWTRKKKRKLTLEKNYSKAATSDDGSTTLKHKHFWPFLKTDPSRGIGTGHPFTPKRELEMKQSTYEEKLKYLHIAARVRSPRAADVRATLLVQTPANKLSNAQLSTKTYLLSVTLNAFFYPYPETYVEWIESLSEIIEQRVERGDIIPKFAESQIHECKVCLIVTPDAAILLGKPNSALIHDLTNIAGYSPKNIFVMEVTEGCSTPEKFAPICELEEFEEGALEDEAISNENGTQM</sequence>
<evidence type="ECO:0000313" key="2">
    <source>
        <dbReference type="EMBL" id="KAJ8045882.1"/>
    </source>
</evidence>
<feature type="compositionally biased region" description="Polar residues" evidence="1">
    <location>
        <begin position="130"/>
        <end position="143"/>
    </location>
</feature>
<dbReference type="OrthoDB" id="10511137at2759"/>
<feature type="region of interest" description="Disordered" evidence="1">
    <location>
        <begin position="224"/>
        <end position="249"/>
    </location>
</feature>
<proteinExistence type="predicted"/>
<feature type="compositionally biased region" description="Low complexity" evidence="1">
    <location>
        <begin position="75"/>
        <end position="93"/>
    </location>
</feature>
<accession>A0A9Q1HDU8</accession>
<feature type="compositionally biased region" description="Polar residues" evidence="1">
    <location>
        <begin position="101"/>
        <end position="110"/>
    </location>
</feature>
<protein>
    <submittedName>
        <fullName evidence="2">Uncharacterized protein</fullName>
    </submittedName>
</protein>